<evidence type="ECO:0000259" key="8">
    <source>
        <dbReference type="PROSITE" id="PS50928"/>
    </source>
</evidence>
<keyword evidence="2 7" id="KW-0813">Transport</keyword>
<feature type="transmembrane region" description="Helical" evidence="7">
    <location>
        <begin position="39"/>
        <end position="60"/>
    </location>
</feature>
<name>A0ABN1DK36_9ACTN</name>
<keyword evidence="10" id="KW-1185">Reference proteome</keyword>
<dbReference type="PANTHER" id="PTHR43163:SF6">
    <property type="entry name" value="DIPEPTIDE TRANSPORT SYSTEM PERMEASE PROTEIN DPPB-RELATED"/>
    <property type="match status" value="1"/>
</dbReference>
<reference evidence="9 10" key="1">
    <citation type="journal article" date="2019" name="Int. J. Syst. Evol. Microbiol.">
        <title>The Global Catalogue of Microorganisms (GCM) 10K type strain sequencing project: providing services to taxonomists for standard genome sequencing and annotation.</title>
        <authorList>
            <consortium name="The Broad Institute Genomics Platform"/>
            <consortium name="The Broad Institute Genome Sequencing Center for Infectious Disease"/>
            <person name="Wu L."/>
            <person name="Ma J."/>
        </authorList>
    </citation>
    <scope>NUCLEOTIDE SEQUENCE [LARGE SCALE GENOMIC DNA]</scope>
    <source>
        <strain evidence="9 10">JCM 5052</strain>
    </source>
</reference>
<dbReference type="CDD" id="cd06261">
    <property type="entry name" value="TM_PBP2"/>
    <property type="match status" value="1"/>
</dbReference>
<keyword evidence="5 7" id="KW-1133">Transmembrane helix</keyword>
<gene>
    <name evidence="9" type="ORF">GCM10010390_53950</name>
</gene>
<sequence>MTTDPIRALPTDDFASQATPSRVGRAGGRQLGAFILRRLARLAYSVIALATVAFLMIRLIPGDPVRNALGINATAAVVERQRESLGLNDPLWMQYLDFWKGLLTWDLGDSFSLHLPVTTVIEQRLPATLELTFLSLAVVLLVSVPLGILAAAFTRGGRRQFIDVAYTTMSGLLAVIPEFLIGVALVYLFAVQSHVFPVAGRAGPSSYVLPVLALSIGTAAAVSRIVRVEALTVFQQDYMRTARSKRMPRRRLYFRHALPNLMTSSLTIAGIVLASLVAGTVLTETIFSWPGLGLTIVDAVRSKDFPLAQGIVIVYGLIVLVANLIIDIALVCLDPRSALKDT</sequence>
<dbReference type="Pfam" id="PF00528">
    <property type="entry name" value="BPD_transp_1"/>
    <property type="match status" value="1"/>
</dbReference>
<dbReference type="Proteomes" id="UP001501576">
    <property type="component" value="Unassembled WGS sequence"/>
</dbReference>
<evidence type="ECO:0000256" key="3">
    <source>
        <dbReference type="ARBA" id="ARBA00022475"/>
    </source>
</evidence>
<dbReference type="InterPro" id="IPR000515">
    <property type="entry name" value="MetI-like"/>
</dbReference>
<accession>A0ABN1DK36</accession>
<dbReference type="SUPFAM" id="SSF161098">
    <property type="entry name" value="MetI-like"/>
    <property type="match status" value="1"/>
</dbReference>
<protein>
    <submittedName>
        <fullName evidence="9">ABC transporter permease</fullName>
    </submittedName>
</protein>
<dbReference type="Pfam" id="PF19300">
    <property type="entry name" value="BPD_transp_1_N"/>
    <property type="match status" value="1"/>
</dbReference>
<feature type="transmembrane region" description="Helical" evidence="7">
    <location>
        <begin position="312"/>
        <end position="333"/>
    </location>
</feature>
<dbReference type="InterPro" id="IPR035906">
    <property type="entry name" value="MetI-like_sf"/>
</dbReference>
<proteinExistence type="inferred from homology"/>
<organism evidence="9 10">
    <name type="scientific">Streptomyces mordarskii</name>
    <dbReference type="NCBI Taxonomy" id="1226758"/>
    <lineage>
        <taxon>Bacteria</taxon>
        <taxon>Bacillati</taxon>
        <taxon>Actinomycetota</taxon>
        <taxon>Actinomycetes</taxon>
        <taxon>Kitasatosporales</taxon>
        <taxon>Streptomycetaceae</taxon>
        <taxon>Streptomyces</taxon>
    </lineage>
</organism>
<feature type="transmembrane region" description="Helical" evidence="7">
    <location>
        <begin position="133"/>
        <end position="153"/>
    </location>
</feature>
<evidence type="ECO:0000313" key="10">
    <source>
        <dbReference type="Proteomes" id="UP001501576"/>
    </source>
</evidence>
<dbReference type="PROSITE" id="PS50928">
    <property type="entry name" value="ABC_TM1"/>
    <property type="match status" value="1"/>
</dbReference>
<evidence type="ECO:0000256" key="2">
    <source>
        <dbReference type="ARBA" id="ARBA00022448"/>
    </source>
</evidence>
<evidence type="ECO:0000256" key="5">
    <source>
        <dbReference type="ARBA" id="ARBA00022989"/>
    </source>
</evidence>
<feature type="transmembrane region" description="Helical" evidence="7">
    <location>
        <begin position="207"/>
        <end position="226"/>
    </location>
</feature>
<evidence type="ECO:0000313" key="9">
    <source>
        <dbReference type="EMBL" id="GAA0545028.1"/>
    </source>
</evidence>
<dbReference type="Gene3D" id="1.10.3720.10">
    <property type="entry name" value="MetI-like"/>
    <property type="match status" value="1"/>
</dbReference>
<evidence type="ECO:0000256" key="1">
    <source>
        <dbReference type="ARBA" id="ARBA00004651"/>
    </source>
</evidence>
<keyword evidence="6 7" id="KW-0472">Membrane</keyword>
<comment type="subcellular location">
    <subcellularLocation>
        <location evidence="1 7">Cell membrane</location>
        <topology evidence="1 7">Multi-pass membrane protein</topology>
    </subcellularLocation>
</comment>
<evidence type="ECO:0000256" key="4">
    <source>
        <dbReference type="ARBA" id="ARBA00022692"/>
    </source>
</evidence>
<feature type="domain" description="ABC transmembrane type-1" evidence="8">
    <location>
        <begin position="125"/>
        <end position="330"/>
    </location>
</feature>
<dbReference type="EMBL" id="BAAABZ010000051">
    <property type="protein sequence ID" value="GAA0545028.1"/>
    <property type="molecule type" value="Genomic_DNA"/>
</dbReference>
<dbReference type="RefSeq" id="WP_346160430.1">
    <property type="nucleotide sequence ID" value="NZ_BAAABZ010000051.1"/>
</dbReference>
<evidence type="ECO:0000256" key="7">
    <source>
        <dbReference type="RuleBase" id="RU363032"/>
    </source>
</evidence>
<dbReference type="PANTHER" id="PTHR43163">
    <property type="entry name" value="DIPEPTIDE TRANSPORT SYSTEM PERMEASE PROTEIN DPPB-RELATED"/>
    <property type="match status" value="1"/>
</dbReference>
<dbReference type="InterPro" id="IPR045621">
    <property type="entry name" value="BPD_transp_1_N"/>
</dbReference>
<comment type="caution">
    <text evidence="9">The sequence shown here is derived from an EMBL/GenBank/DDBJ whole genome shotgun (WGS) entry which is preliminary data.</text>
</comment>
<evidence type="ECO:0000256" key="6">
    <source>
        <dbReference type="ARBA" id="ARBA00023136"/>
    </source>
</evidence>
<keyword evidence="4 7" id="KW-0812">Transmembrane</keyword>
<comment type="similarity">
    <text evidence="7">Belongs to the binding-protein-dependent transport system permease family.</text>
</comment>
<feature type="transmembrane region" description="Helical" evidence="7">
    <location>
        <begin position="257"/>
        <end position="282"/>
    </location>
</feature>
<keyword evidence="3" id="KW-1003">Cell membrane</keyword>
<feature type="transmembrane region" description="Helical" evidence="7">
    <location>
        <begin position="165"/>
        <end position="187"/>
    </location>
</feature>